<organism evidence="2 3">
    <name type="scientific">Metarhizobium album</name>
    <dbReference type="NCBI Taxonomy" id="2182425"/>
    <lineage>
        <taxon>Bacteria</taxon>
        <taxon>Pseudomonadati</taxon>
        <taxon>Pseudomonadota</taxon>
        <taxon>Alphaproteobacteria</taxon>
        <taxon>Hyphomicrobiales</taxon>
        <taxon>Rhizobiaceae</taxon>
        <taxon>Metarhizobium</taxon>
    </lineage>
</organism>
<accession>A0A2U2DR38</accession>
<sequence length="65" mass="7043">MMPAVNRNRSWPAENKTIHLPRRILLHPARSHSGDCETLPGGGKDGGLEEAAVGTDRSGQRDILV</sequence>
<proteinExistence type="predicted"/>
<evidence type="ECO:0000313" key="3">
    <source>
        <dbReference type="Proteomes" id="UP000245252"/>
    </source>
</evidence>
<evidence type="ECO:0000256" key="1">
    <source>
        <dbReference type="SAM" id="MobiDB-lite"/>
    </source>
</evidence>
<keyword evidence="3" id="KW-1185">Reference proteome</keyword>
<dbReference type="Proteomes" id="UP000245252">
    <property type="component" value="Unassembled WGS sequence"/>
</dbReference>
<dbReference type="EMBL" id="QFBC01000005">
    <property type="protein sequence ID" value="PWE55761.1"/>
    <property type="molecule type" value="Genomic_DNA"/>
</dbReference>
<gene>
    <name evidence="2" type="ORF">DEM27_13895</name>
</gene>
<evidence type="ECO:0000313" key="2">
    <source>
        <dbReference type="EMBL" id="PWE55761.1"/>
    </source>
</evidence>
<dbReference type="AlphaFoldDB" id="A0A2U2DR38"/>
<name>A0A2U2DR38_9HYPH</name>
<comment type="caution">
    <text evidence="2">The sequence shown here is derived from an EMBL/GenBank/DDBJ whole genome shotgun (WGS) entry which is preliminary data.</text>
</comment>
<reference evidence="2 3" key="1">
    <citation type="submission" date="2018-05" db="EMBL/GenBank/DDBJ databases">
        <title>The draft genome of strain NS-104.</title>
        <authorList>
            <person name="Hang P."/>
            <person name="Jiang J."/>
        </authorList>
    </citation>
    <scope>NUCLEOTIDE SEQUENCE [LARGE SCALE GENOMIC DNA]</scope>
    <source>
        <strain evidence="2 3">NS-104</strain>
    </source>
</reference>
<feature type="region of interest" description="Disordered" evidence="1">
    <location>
        <begin position="29"/>
        <end position="65"/>
    </location>
</feature>
<protein>
    <submittedName>
        <fullName evidence="2">Uncharacterized protein</fullName>
    </submittedName>
</protein>